<feature type="region of interest" description="Disordered" evidence="1">
    <location>
        <begin position="1"/>
        <end position="57"/>
    </location>
</feature>
<gene>
    <name evidence="2" type="ORF">B0H15DRAFT_165325</name>
</gene>
<name>A0AAD6U7K1_9AGAR</name>
<evidence type="ECO:0000313" key="2">
    <source>
        <dbReference type="EMBL" id="KAJ7092929.1"/>
    </source>
</evidence>
<dbReference type="EMBL" id="JARJCN010000017">
    <property type="protein sequence ID" value="KAJ7092929.1"/>
    <property type="molecule type" value="Genomic_DNA"/>
</dbReference>
<accession>A0AAD6U7K1</accession>
<dbReference type="Proteomes" id="UP001222325">
    <property type="component" value="Unassembled WGS sequence"/>
</dbReference>
<keyword evidence="3" id="KW-1185">Reference proteome</keyword>
<dbReference type="AlphaFoldDB" id="A0AAD6U7K1"/>
<organism evidence="2 3">
    <name type="scientific">Mycena belliarum</name>
    <dbReference type="NCBI Taxonomy" id="1033014"/>
    <lineage>
        <taxon>Eukaryota</taxon>
        <taxon>Fungi</taxon>
        <taxon>Dikarya</taxon>
        <taxon>Basidiomycota</taxon>
        <taxon>Agaricomycotina</taxon>
        <taxon>Agaricomycetes</taxon>
        <taxon>Agaricomycetidae</taxon>
        <taxon>Agaricales</taxon>
        <taxon>Marasmiineae</taxon>
        <taxon>Mycenaceae</taxon>
        <taxon>Mycena</taxon>
    </lineage>
</organism>
<feature type="compositionally biased region" description="Basic and acidic residues" evidence="1">
    <location>
        <begin position="117"/>
        <end position="130"/>
    </location>
</feature>
<feature type="region of interest" description="Disordered" evidence="1">
    <location>
        <begin position="246"/>
        <end position="269"/>
    </location>
</feature>
<feature type="region of interest" description="Disordered" evidence="1">
    <location>
        <begin position="92"/>
        <end position="182"/>
    </location>
</feature>
<comment type="caution">
    <text evidence="2">The sequence shown here is derived from an EMBL/GenBank/DDBJ whole genome shotgun (WGS) entry which is preliminary data.</text>
</comment>
<evidence type="ECO:0000256" key="1">
    <source>
        <dbReference type="SAM" id="MobiDB-lite"/>
    </source>
</evidence>
<sequence>MLSKTTTSTSTAAQRAQPPTLGARPTTTCLQCTPAVPQSIRTPPSYASPPAPPLRVSERTSSLEHCVELPCTEICAAADAARFPRVQPQIRRVRRPARARAVASSRRLQRSASSDAPAHHDRRPPPPDRRSPRKRRTRATCASPAPRASVPLDAALPPRSTPPRRLAASDPHPNPDSRPSHARARALPPFALLANRSRGPELALWPLVRPPAPWQGAVAYSTLPALSNTSPPFRSIPAAALIARVRARPPQPSPTPQAVAASPSLLQPE</sequence>
<reference evidence="2" key="1">
    <citation type="submission" date="2023-03" db="EMBL/GenBank/DDBJ databases">
        <title>Massive genome expansion in bonnet fungi (Mycena s.s.) driven by repeated elements and novel gene families across ecological guilds.</title>
        <authorList>
            <consortium name="Lawrence Berkeley National Laboratory"/>
            <person name="Harder C.B."/>
            <person name="Miyauchi S."/>
            <person name="Viragh M."/>
            <person name="Kuo A."/>
            <person name="Thoen E."/>
            <person name="Andreopoulos B."/>
            <person name="Lu D."/>
            <person name="Skrede I."/>
            <person name="Drula E."/>
            <person name="Henrissat B."/>
            <person name="Morin E."/>
            <person name="Kohler A."/>
            <person name="Barry K."/>
            <person name="LaButti K."/>
            <person name="Morin E."/>
            <person name="Salamov A."/>
            <person name="Lipzen A."/>
            <person name="Mereny Z."/>
            <person name="Hegedus B."/>
            <person name="Baldrian P."/>
            <person name="Stursova M."/>
            <person name="Weitz H."/>
            <person name="Taylor A."/>
            <person name="Grigoriev I.V."/>
            <person name="Nagy L.G."/>
            <person name="Martin F."/>
            <person name="Kauserud H."/>
        </authorList>
    </citation>
    <scope>NUCLEOTIDE SEQUENCE</scope>
    <source>
        <strain evidence="2">CBHHK173m</strain>
    </source>
</reference>
<feature type="compositionally biased region" description="Low complexity" evidence="1">
    <location>
        <begin position="1"/>
        <end position="13"/>
    </location>
</feature>
<evidence type="ECO:0000313" key="3">
    <source>
        <dbReference type="Proteomes" id="UP001222325"/>
    </source>
</evidence>
<protein>
    <submittedName>
        <fullName evidence="2">Uncharacterized protein</fullName>
    </submittedName>
</protein>
<proteinExistence type="predicted"/>
<feature type="compositionally biased region" description="Low complexity" evidence="1">
    <location>
        <begin position="99"/>
        <end position="114"/>
    </location>
</feature>